<dbReference type="EMBL" id="JACTNZ010000013">
    <property type="protein sequence ID" value="KAG5516274.1"/>
    <property type="molecule type" value="Genomic_DNA"/>
</dbReference>
<accession>A0AAV6HQG2</accession>
<feature type="compositionally biased region" description="Polar residues" evidence="1">
    <location>
        <begin position="71"/>
        <end position="81"/>
    </location>
</feature>
<dbReference type="PANTHER" id="PTHR47477:SF8">
    <property type="entry name" value="TNF RECEPTOR-ASSOCIATED FACTOR HOMOLOG 1A"/>
    <property type="match status" value="1"/>
</dbReference>
<keyword evidence="3" id="KW-1185">Reference proteome</keyword>
<sequence>MVEEDSEDVEDSSVPIIRIEEDMFILVDDVLLLLERAALEPLPPKDVKGPQNPMKPLCNSNLGTRAGPKNTPKSGSTSRSPETPGFAGVRSTRSGPDSSVSDEQLLSAVAGIAAELRRI</sequence>
<name>A0AAV6HQG2_9ERIC</name>
<proteinExistence type="predicted"/>
<gene>
    <name evidence="2" type="ORF">RHGRI_037094</name>
</gene>
<feature type="compositionally biased region" description="Polar residues" evidence="1">
    <location>
        <begin position="91"/>
        <end position="104"/>
    </location>
</feature>
<dbReference type="Proteomes" id="UP000823749">
    <property type="component" value="Chromosome 13"/>
</dbReference>
<dbReference type="InterPro" id="IPR055327">
    <property type="entry name" value="TRAF1A/B"/>
</dbReference>
<dbReference type="PANTHER" id="PTHR47477">
    <property type="entry name" value="TNF RECEPTOR-ASSOCIATED FACTOR HOMOLOG 1A"/>
    <property type="match status" value="1"/>
</dbReference>
<organism evidence="2 3">
    <name type="scientific">Rhododendron griersonianum</name>
    <dbReference type="NCBI Taxonomy" id="479676"/>
    <lineage>
        <taxon>Eukaryota</taxon>
        <taxon>Viridiplantae</taxon>
        <taxon>Streptophyta</taxon>
        <taxon>Embryophyta</taxon>
        <taxon>Tracheophyta</taxon>
        <taxon>Spermatophyta</taxon>
        <taxon>Magnoliopsida</taxon>
        <taxon>eudicotyledons</taxon>
        <taxon>Gunneridae</taxon>
        <taxon>Pentapetalae</taxon>
        <taxon>asterids</taxon>
        <taxon>Ericales</taxon>
        <taxon>Ericaceae</taxon>
        <taxon>Ericoideae</taxon>
        <taxon>Rhodoreae</taxon>
        <taxon>Rhododendron</taxon>
    </lineage>
</organism>
<reference evidence="2 3" key="1">
    <citation type="submission" date="2020-08" db="EMBL/GenBank/DDBJ databases">
        <title>Plant Genome Project.</title>
        <authorList>
            <person name="Zhang R.-G."/>
        </authorList>
    </citation>
    <scope>NUCLEOTIDE SEQUENCE [LARGE SCALE GENOMIC DNA]</scope>
    <source>
        <strain evidence="2">WSP0</strain>
        <tissue evidence="2">Leaf</tissue>
    </source>
</reference>
<evidence type="ECO:0000256" key="1">
    <source>
        <dbReference type="SAM" id="MobiDB-lite"/>
    </source>
</evidence>
<dbReference type="AlphaFoldDB" id="A0AAV6HQG2"/>
<feature type="region of interest" description="Disordered" evidence="1">
    <location>
        <begin position="41"/>
        <end position="104"/>
    </location>
</feature>
<evidence type="ECO:0000313" key="3">
    <source>
        <dbReference type="Proteomes" id="UP000823749"/>
    </source>
</evidence>
<protein>
    <submittedName>
        <fullName evidence="2">Uncharacterized protein</fullName>
    </submittedName>
</protein>
<comment type="caution">
    <text evidence="2">The sequence shown here is derived from an EMBL/GenBank/DDBJ whole genome shotgun (WGS) entry which is preliminary data.</text>
</comment>
<evidence type="ECO:0000313" key="2">
    <source>
        <dbReference type="EMBL" id="KAG5516274.1"/>
    </source>
</evidence>